<evidence type="ECO:0000256" key="8">
    <source>
        <dbReference type="RuleBase" id="RU280814"/>
    </source>
</evidence>
<dbReference type="Proteomes" id="UP000594260">
    <property type="component" value="Unplaced"/>
</dbReference>
<keyword evidence="4 8" id="KW-0812">Transmembrane</keyword>
<comment type="caution">
    <text evidence="8">Lacks conserved residue(s) required for the propagation of feature annotation.</text>
</comment>
<feature type="region of interest" description="Disordered" evidence="9">
    <location>
        <begin position="146"/>
        <end position="176"/>
    </location>
</feature>
<organism evidence="12 13">
    <name type="scientific">Varroa destructor</name>
    <name type="common">Honeybee mite</name>
    <dbReference type="NCBI Taxonomy" id="109461"/>
    <lineage>
        <taxon>Eukaryota</taxon>
        <taxon>Metazoa</taxon>
        <taxon>Ecdysozoa</taxon>
        <taxon>Arthropoda</taxon>
        <taxon>Chelicerata</taxon>
        <taxon>Arachnida</taxon>
        <taxon>Acari</taxon>
        <taxon>Parasitiformes</taxon>
        <taxon>Mesostigmata</taxon>
        <taxon>Gamasina</taxon>
        <taxon>Dermanyssoidea</taxon>
        <taxon>Varroidae</taxon>
        <taxon>Varroa</taxon>
    </lineage>
</organism>
<dbReference type="OrthoDB" id="296386at2759"/>
<feature type="transmembrane region" description="Helical" evidence="8">
    <location>
        <begin position="751"/>
        <end position="774"/>
    </location>
</feature>
<evidence type="ECO:0000313" key="13">
    <source>
        <dbReference type="Proteomes" id="UP000594260"/>
    </source>
</evidence>
<dbReference type="InterPro" id="IPR049452">
    <property type="entry name" value="Anoctamin_TM"/>
</dbReference>
<evidence type="ECO:0000313" key="12">
    <source>
        <dbReference type="EnsemblMetazoa" id="XP_022668607"/>
    </source>
</evidence>
<feature type="region of interest" description="Disordered" evidence="9">
    <location>
        <begin position="93"/>
        <end position="122"/>
    </location>
</feature>
<evidence type="ECO:0000256" key="6">
    <source>
        <dbReference type="ARBA" id="ARBA00023136"/>
    </source>
</evidence>
<dbReference type="KEGG" id="vde:111253469"/>
<comment type="subcellular location">
    <subcellularLocation>
        <location evidence="1">Cell membrane</location>
        <topology evidence="1">Multi-pass membrane protein</topology>
    </subcellularLocation>
    <subcellularLocation>
        <location evidence="8">Membrane</location>
        <topology evidence="8">Multi-pass membrane protein</topology>
    </subcellularLocation>
</comment>
<accession>A0A7M7KNT3</accession>
<dbReference type="Pfam" id="PF16178">
    <property type="entry name" value="Anoct_dimer"/>
    <property type="match status" value="1"/>
</dbReference>
<dbReference type="Pfam" id="PF04547">
    <property type="entry name" value="Anoctamin"/>
    <property type="match status" value="1"/>
</dbReference>
<feature type="domain" description="Anoctamin transmembrane" evidence="10">
    <location>
        <begin position="381"/>
        <end position="924"/>
    </location>
</feature>
<keyword evidence="3" id="KW-1003">Cell membrane</keyword>
<sequence>MAEERLELHGPSISATPVTYYGSLERCTENRSAPTGNRGQLTAGGGGDDDRCALLPHSTGPSGCNSASGHPMALKSKYGDLSNVGDLKTARINHRQDSQSPPFTDDNDSSPSDKGLQRPIHRNVFRDGATKIDYVLVYEEVVDQNASSNTASNKATTKMASNSAEETGKQSRKARKAESWRDSFLQNLELAGLYIEEEVVEVLGERKKLHFIKLSAPWEVLVDYAEALCFRAPLQIDTQSMTKPKWPERPLGNYLQALNIFDQEVPNEPIDYYTCPFKKAKLVRFRFLGSSNHDEYFTTTQRIRIVHEILQKTEFGRRRKAHIGLDRLLEESIFTAAYPLHEGCHKPPEDLLPREYSRRQVLFEFWVRWGRWYKFQPLNHIREYFGEKIAIYFAWLGLYTAWLLPAAGVGILVFIYGIVNVATDKPTAELCASDYIYRMCPRCEERYGCDFWYLSEICIFTKLTYLFDHPGTVFYSCFLSFWAVTFLEYWKRQCSRLAHQWDCMDYEEEEEPPRPEFAAKAYSEARNPVTGQREPSFPHWIRMQRIVAGIAILILMISLVLVFMVSVIIYRVLISIPLFRSTQLKGFASVIASSSGAFVNLIFIMILERIYRKLAYKLTQWEMHRTQTEFDNNLTFKVFMFQFVNYYSSIFYIAFFKGRFVGYPGHYTKMLGLRNEECSGSDCLSELAQQLAVIMIGKQTINNAQEILLPKLQNWWSRKKTQFHEDGKLTQWEEDYTLSPNEGLFQEYLEMVLQFGFITIFVAAFPLAPLFALLNNWIEIRLDAHKFVCETRRSVPERAQNIGIWFSILELLSRVAVISNAFLIAFTSDFLPRMLYMYSYDHGSLEGYLNFTLSVAPDGAHSQSCRYRDFRDSQGVHTTFFWKLLAARFAFVLIFEHVVFAICHIIDLLVPDVPQDVTIKVKRERYLAKQAFTDSEHILKIVRNEDAFDEEEGATSRGAAYTNETSFDFRMNLPESGELANSG</sequence>
<keyword evidence="5 8" id="KW-1133">Transmembrane helix</keyword>
<dbReference type="EnsemblMetazoa" id="XM_022812872">
    <property type="protein sequence ID" value="XP_022668607"/>
    <property type="gene ID" value="LOC111253469"/>
</dbReference>
<evidence type="ECO:0000256" key="3">
    <source>
        <dbReference type="ARBA" id="ARBA00022475"/>
    </source>
</evidence>
<dbReference type="InParanoid" id="A0A7M7KNT3"/>
<feature type="domain" description="Anoctamin dimerisation" evidence="11">
    <location>
        <begin position="124"/>
        <end position="378"/>
    </location>
</feature>
<evidence type="ECO:0000256" key="4">
    <source>
        <dbReference type="ARBA" id="ARBA00022692"/>
    </source>
</evidence>
<name>A0A7M7KNT3_VARDE</name>
<dbReference type="PANTHER" id="PTHR12308">
    <property type="entry name" value="ANOCTAMIN"/>
    <property type="match status" value="1"/>
</dbReference>
<dbReference type="GO" id="GO:0046983">
    <property type="term" value="F:protein dimerization activity"/>
    <property type="evidence" value="ECO:0007669"/>
    <property type="project" value="InterPro"/>
</dbReference>
<feature type="transmembrane region" description="Helical" evidence="8">
    <location>
        <begin position="389"/>
        <end position="419"/>
    </location>
</feature>
<feature type="compositionally biased region" description="Polar residues" evidence="9">
    <location>
        <begin position="30"/>
        <end position="40"/>
    </location>
</feature>
<dbReference type="AlphaFoldDB" id="A0A7M7KNT3"/>
<evidence type="ECO:0000256" key="2">
    <source>
        <dbReference type="ARBA" id="ARBA00009671"/>
    </source>
</evidence>
<dbReference type="GeneID" id="111253469"/>
<evidence type="ECO:0000256" key="9">
    <source>
        <dbReference type="SAM" id="MobiDB-lite"/>
    </source>
</evidence>
<evidence type="ECO:0000259" key="10">
    <source>
        <dbReference type="Pfam" id="PF04547"/>
    </source>
</evidence>
<keyword evidence="6 8" id="KW-0472">Membrane</keyword>
<evidence type="ECO:0000259" key="11">
    <source>
        <dbReference type="Pfam" id="PF16178"/>
    </source>
</evidence>
<feature type="transmembrane region" description="Helical" evidence="8">
    <location>
        <begin position="546"/>
        <end position="574"/>
    </location>
</feature>
<feature type="transmembrane region" description="Helical" evidence="8">
    <location>
        <begin position="586"/>
        <end position="607"/>
    </location>
</feature>
<feature type="transmembrane region" description="Helical" evidence="8">
    <location>
        <begin position="802"/>
        <end position="826"/>
    </location>
</feature>
<feature type="transmembrane region" description="Helical" evidence="8">
    <location>
        <begin position="634"/>
        <end position="655"/>
    </location>
</feature>
<evidence type="ECO:0000256" key="1">
    <source>
        <dbReference type="ARBA" id="ARBA00004651"/>
    </source>
</evidence>
<dbReference type="RefSeq" id="XP_022668607.1">
    <property type="nucleotide sequence ID" value="XM_022812872.1"/>
</dbReference>
<dbReference type="InterPro" id="IPR032394">
    <property type="entry name" value="Anoct_dimer"/>
</dbReference>
<evidence type="ECO:0000256" key="7">
    <source>
        <dbReference type="ARBA" id="ARBA00023180"/>
    </source>
</evidence>
<dbReference type="FunCoup" id="A0A7M7KNT3">
    <property type="interactions" value="57"/>
</dbReference>
<dbReference type="PANTHER" id="PTHR12308:SF87">
    <property type="entry name" value="ANOCTAMIN"/>
    <property type="match status" value="1"/>
</dbReference>
<keyword evidence="13" id="KW-1185">Reference proteome</keyword>
<feature type="transmembrane region" description="Helical" evidence="8">
    <location>
        <begin position="889"/>
        <end position="910"/>
    </location>
</feature>
<dbReference type="GO" id="GO:0005886">
    <property type="term" value="C:plasma membrane"/>
    <property type="evidence" value="ECO:0007669"/>
    <property type="project" value="UniProtKB-SubCell"/>
</dbReference>
<dbReference type="GO" id="GO:0005254">
    <property type="term" value="F:chloride channel activity"/>
    <property type="evidence" value="ECO:0007669"/>
    <property type="project" value="TreeGrafter"/>
</dbReference>
<keyword evidence="7" id="KW-0325">Glycoprotein</keyword>
<comment type="similarity">
    <text evidence="2 8">Belongs to the anoctamin family.</text>
</comment>
<protein>
    <recommendedName>
        <fullName evidence="8">Anoctamin</fullName>
    </recommendedName>
</protein>
<dbReference type="OMA" id="KWMHRTQ"/>
<feature type="region of interest" description="Disordered" evidence="9">
    <location>
        <begin position="28"/>
        <end position="50"/>
    </location>
</feature>
<proteinExistence type="inferred from homology"/>
<reference evidence="12" key="1">
    <citation type="submission" date="2021-01" db="UniProtKB">
        <authorList>
            <consortium name="EnsemblMetazoa"/>
        </authorList>
    </citation>
    <scope>IDENTIFICATION</scope>
</reference>
<evidence type="ECO:0000256" key="5">
    <source>
        <dbReference type="ARBA" id="ARBA00022989"/>
    </source>
</evidence>
<feature type="compositionally biased region" description="Polar residues" evidence="9">
    <location>
        <begin position="146"/>
        <end position="165"/>
    </location>
</feature>
<dbReference type="InterPro" id="IPR007632">
    <property type="entry name" value="Anoctamin"/>
</dbReference>